<name>A0A0D0A7W1_9AGAM</name>
<protein>
    <submittedName>
        <fullName evidence="1">Uncharacterized protein</fullName>
    </submittedName>
</protein>
<sequence>LELTEVEWVCVQLLLSLLSYAEKAQHASSSEQGLALHTALPTLEVLHKAWSTCKSSAKYRDFTSSLNVGLTKVSMYYEQTATSDAHIMAMLLDPTQKLNHIRTYWGEEQLARVMQYATDIVCHHNTNI</sequence>
<reference evidence="2" key="2">
    <citation type="submission" date="2015-01" db="EMBL/GenBank/DDBJ databases">
        <title>Evolutionary Origins and Diversification of the Mycorrhizal Mutualists.</title>
        <authorList>
            <consortium name="DOE Joint Genome Institute"/>
            <consortium name="Mycorrhizal Genomics Consortium"/>
            <person name="Kohler A."/>
            <person name="Kuo A."/>
            <person name="Nagy L.G."/>
            <person name="Floudas D."/>
            <person name="Copeland A."/>
            <person name="Barry K.W."/>
            <person name="Cichocki N."/>
            <person name="Veneault-Fourrey C."/>
            <person name="LaButti K."/>
            <person name="Lindquist E.A."/>
            <person name="Lipzen A."/>
            <person name="Lundell T."/>
            <person name="Morin E."/>
            <person name="Murat C."/>
            <person name="Riley R."/>
            <person name="Ohm R."/>
            <person name="Sun H."/>
            <person name="Tunlid A."/>
            <person name="Henrissat B."/>
            <person name="Grigoriev I.V."/>
            <person name="Hibbett D.S."/>
            <person name="Martin F."/>
        </authorList>
    </citation>
    <scope>NUCLEOTIDE SEQUENCE [LARGE SCALE GENOMIC DNA]</scope>
    <source>
        <strain evidence="2">441</strain>
    </source>
</reference>
<feature type="non-terminal residue" evidence="1">
    <location>
        <position position="128"/>
    </location>
</feature>
<dbReference type="SUPFAM" id="SSF53098">
    <property type="entry name" value="Ribonuclease H-like"/>
    <property type="match status" value="1"/>
</dbReference>
<proteinExistence type="predicted"/>
<keyword evidence="2" id="KW-1185">Reference proteome</keyword>
<organism evidence="1 2">
    <name type="scientific">Pisolithus microcarpus 441</name>
    <dbReference type="NCBI Taxonomy" id="765257"/>
    <lineage>
        <taxon>Eukaryota</taxon>
        <taxon>Fungi</taxon>
        <taxon>Dikarya</taxon>
        <taxon>Basidiomycota</taxon>
        <taxon>Agaricomycotina</taxon>
        <taxon>Agaricomycetes</taxon>
        <taxon>Agaricomycetidae</taxon>
        <taxon>Boletales</taxon>
        <taxon>Sclerodermatineae</taxon>
        <taxon>Pisolithaceae</taxon>
        <taxon>Pisolithus</taxon>
    </lineage>
</organism>
<dbReference type="AlphaFoldDB" id="A0A0D0A7W1"/>
<dbReference type="InterPro" id="IPR012337">
    <property type="entry name" value="RNaseH-like_sf"/>
</dbReference>
<reference evidence="1 2" key="1">
    <citation type="submission" date="2014-04" db="EMBL/GenBank/DDBJ databases">
        <authorList>
            <consortium name="DOE Joint Genome Institute"/>
            <person name="Kuo A."/>
            <person name="Kohler A."/>
            <person name="Costa M.D."/>
            <person name="Nagy L.G."/>
            <person name="Floudas D."/>
            <person name="Copeland A."/>
            <person name="Barry K.W."/>
            <person name="Cichocki N."/>
            <person name="Veneault-Fourrey C."/>
            <person name="LaButti K."/>
            <person name="Lindquist E.A."/>
            <person name="Lipzen A."/>
            <person name="Lundell T."/>
            <person name="Morin E."/>
            <person name="Murat C."/>
            <person name="Sun H."/>
            <person name="Tunlid A."/>
            <person name="Henrissat B."/>
            <person name="Grigoriev I.V."/>
            <person name="Hibbett D.S."/>
            <person name="Martin F."/>
            <person name="Nordberg H.P."/>
            <person name="Cantor M.N."/>
            <person name="Hua S.X."/>
        </authorList>
    </citation>
    <scope>NUCLEOTIDE SEQUENCE [LARGE SCALE GENOMIC DNA]</scope>
    <source>
        <strain evidence="1 2">441</strain>
    </source>
</reference>
<accession>A0A0D0A7W1</accession>
<evidence type="ECO:0000313" key="1">
    <source>
        <dbReference type="EMBL" id="KIK28148.1"/>
    </source>
</evidence>
<dbReference type="EMBL" id="KN833693">
    <property type="protein sequence ID" value="KIK28148.1"/>
    <property type="molecule type" value="Genomic_DNA"/>
</dbReference>
<feature type="non-terminal residue" evidence="1">
    <location>
        <position position="1"/>
    </location>
</feature>
<evidence type="ECO:0000313" key="2">
    <source>
        <dbReference type="Proteomes" id="UP000054018"/>
    </source>
</evidence>
<dbReference type="Proteomes" id="UP000054018">
    <property type="component" value="Unassembled WGS sequence"/>
</dbReference>
<gene>
    <name evidence="1" type="ORF">PISMIDRAFT_71846</name>
</gene>
<dbReference type="OrthoDB" id="2690041at2759"/>
<dbReference type="HOGENOM" id="CLU_104896_1_1_1"/>